<dbReference type="Proteomes" id="UP000503287">
    <property type="component" value="Chromosome"/>
</dbReference>
<name>A0A094U9V7_PROVU</name>
<sequence length="142" mass="15470">MYKTILVPIDIVEEELTSKAVRHAVYLAKETGANLHLIHVLPISSAIINAYSLGYPEIKDKATVKAENDMQMLVDSVDLPAEKVAYTVTFGSPRDEILVTAKDIQADLIVIGSRRPNISTHLLGSTAAGVVRYAEISVLVVR</sequence>
<dbReference type="eggNOG" id="COG0589">
    <property type="taxonomic scope" value="Bacteria"/>
</dbReference>
<dbReference type="EMBL" id="UGTW01000001">
    <property type="protein sequence ID" value="SUC17697.1"/>
    <property type="molecule type" value="Genomic_DNA"/>
</dbReference>
<reference evidence="4 7" key="2">
    <citation type="submission" date="2020-01" db="EMBL/GenBank/DDBJ databases">
        <title>The genomic epidemiology of tigecycline resistance gene tet(X) variants in a swine farm in China.</title>
        <authorList>
            <person name="Peng K."/>
            <person name="Li R."/>
        </authorList>
    </citation>
    <scope>NUCLEOTIDE SEQUENCE [LARGE SCALE GENOMIC DNA]</scope>
    <source>
        <strain evidence="4 7">ZN3</strain>
    </source>
</reference>
<evidence type="ECO:0000259" key="3">
    <source>
        <dbReference type="Pfam" id="PF00582"/>
    </source>
</evidence>
<organism evidence="5 6">
    <name type="scientific">Proteus vulgaris</name>
    <dbReference type="NCBI Taxonomy" id="585"/>
    <lineage>
        <taxon>Bacteria</taxon>
        <taxon>Pseudomonadati</taxon>
        <taxon>Pseudomonadota</taxon>
        <taxon>Gammaproteobacteria</taxon>
        <taxon>Enterobacterales</taxon>
        <taxon>Morganellaceae</taxon>
        <taxon>Proteus</taxon>
    </lineage>
</organism>
<gene>
    <name evidence="5" type="primary">uspG2</name>
    <name evidence="4" type="ORF">GTH24_10505</name>
    <name evidence="5" type="ORF">NCTC10376_03649</name>
</gene>
<dbReference type="GO" id="GO:0005737">
    <property type="term" value="C:cytoplasm"/>
    <property type="evidence" value="ECO:0007669"/>
    <property type="project" value="UniProtKB-SubCell"/>
</dbReference>
<dbReference type="PANTHER" id="PTHR46268">
    <property type="entry name" value="STRESS RESPONSE PROTEIN NHAX"/>
    <property type="match status" value="1"/>
</dbReference>
<keyword evidence="2" id="KW-0963">Cytoplasm</keyword>
<dbReference type="Pfam" id="PF00582">
    <property type="entry name" value="Usp"/>
    <property type="match status" value="1"/>
</dbReference>
<evidence type="ECO:0000313" key="7">
    <source>
        <dbReference type="Proteomes" id="UP000503287"/>
    </source>
</evidence>
<protein>
    <recommendedName>
        <fullName evidence="2">Universal stress protein</fullName>
    </recommendedName>
</protein>
<dbReference type="RefSeq" id="WP_036912874.1">
    <property type="nucleotide sequence ID" value="NZ_BSSP01000010.1"/>
</dbReference>
<dbReference type="SUPFAM" id="SSF52402">
    <property type="entry name" value="Adenine nucleotide alpha hydrolases-like"/>
    <property type="match status" value="1"/>
</dbReference>
<reference evidence="5 6" key="1">
    <citation type="submission" date="2018-06" db="EMBL/GenBank/DDBJ databases">
        <authorList>
            <consortium name="Pathogen Informatics"/>
            <person name="Doyle S."/>
        </authorList>
    </citation>
    <scope>NUCLEOTIDE SEQUENCE [LARGE SCALE GENOMIC DNA]</scope>
    <source>
        <strain evidence="5 6">NCTC10376</strain>
    </source>
</reference>
<keyword evidence="7" id="KW-1185">Reference proteome</keyword>
<feature type="domain" description="UspA" evidence="3">
    <location>
        <begin position="1"/>
        <end position="142"/>
    </location>
</feature>
<dbReference type="InterPro" id="IPR006016">
    <property type="entry name" value="UspA"/>
</dbReference>
<accession>A0A094U9V7</accession>
<proteinExistence type="inferred from homology"/>
<dbReference type="InterPro" id="IPR006015">
    <property type="entry name" value="Universal_stress_UspA"/>
</dbReference>
<dbReference type="PANTHER" id="PTHR46268:SF6">
    <property type="entry name" value="UNIVERSAL STRESS PROTEIN UP12"/>
    <property type="match status" value="1"/>
</dbReference>
<dbReference type="EMBL" id="CP047344">
    <property type="protein sequence ID" value="QIF94301.1"/>
    <property type="molecule type" value="Genomic_DNA"/>
</dbReference>
<dbReference type="AlphaFoldDB" id="A0A094U9V7"/>
<evidence type="ECO:0000256" key="2">
    <source>
        <dbReference type="PIRNR" id="PIRNR006276"/>
    </source>
</evidence>
<dbReference type="PRINTS" id="PR01438">
    <property type="entry name" value="UNVRSLSTRESS"/>
</dbReference>
<evidence type="ECO:0000256" key="1">
    <source>
        <dbReference type="ARBA" id="ARBA00008791"/>
    </source>
</evidence>
<evidence type="ECO:0000313" key="4">
    <source>
        <dbReference type="EMBL" id="QIF94301.1"/>
    </source>
</evidence>
<dbReference type="InterPro" id="IPR014729">
    <property type="entry name" value="Rossmann-like_a/b/a_fold"/>
</dbReference>
<dbReference type="HOGENOM" id="CLU_049301_12_0_6"/>
<comment type="subcellular location">
    <subcellularLocation>
        <location evidence="2">Cytoplasm</location>
    </subcellularLocation>
</comment>
<dbReference type="PIRSF" id="PIRSF006276">
    <property type="entry name" value="UspA"/>
    <property type="match status" value="1"/>
</dbReference>
<evidence type="ECO:0000313" key="5">
    <source>
        <dbReference type="EMBL" id="SUC17697.1"/>
    </source>
</evidence>
<evidence type="ECO:0000313" key="6">
    <source>
        <dbReference type="Proteomes" id="UP000254331"/>
    </source>
</evidence>
<dbReference type="CDD" id="cd00293">
    <property type="entry name" value="USP-like"/>
    <property type="match status" value="1"/>
</dbReference>
<comment type="similarity">
    <text evidence="1 2">Belongs to the universal stress protein A family.</text>
</comment>
<dbReference type="Gene3D" id="3.40.50.620">
    <property type="entry name" value="HUPs"/>
    <property type="match status" value="1"/>
</dbReference>
<dbReference type="Proteomes" id="UP000254331">
    <property type="component" value="Unassembled WGS sequence"/>
</dbReference>
<dbReference type="OrthoDB" id="9792500at2"/>
<dbReference type="STRING" id="585.DR95_663"/>
<dbReference type="GeneID" id="83612388"/>